<dbReference type="Pfam" id="PF14284">
    <property type="entry name" value="PcfJ"/>
    <property type="match status" value="1"/>
</dbReference>
<dbReference type="EMBL" id="QSTF01000067">
    <property type="protein sequence ID" value="RGM34535.1"/>
    <property type="molecule type" value="Genomic_DNA"/>
</dbReference>
<dbReference type="InterPro" id="IPR025586">
    <property type="entry name" value="PcfJ"/>
</dbReference>
<keyword evidence="2" id="KW-0862">Zinc</keyword>
<accession>A0A3E4VX72</accession>
<evidence type="ECO:0000313" key="4">
    <source>
        <dbReference type="Proteomes" id="UP000260780"/>
    </source>
</evidence>
<name>A0A3E4VX72_9BACT</name>
<evidence type="ECO:0008006" key="5">
    <source>
        <dbReference type="Google" id="ProtNLM"/>
    </source>
</evidence>
<organism evidence="3 4">
    <name type="scientific">Phocaeicola plebeius</name>
    <dbReference type="NCBI Taxonomy" id="310297"/>
    <lineage>
        <taxon>Bacteria</taxon>
        <taxon>Pseudomonadati</taxon>
        <taxon>Bacteroidota</taxon>
        <taxon>Bacteroidia</taxon>
        <taxon>Bacteroidales</taxon>
        <taxon>Bacteroidaceae</taxon>
        <taxon>Phocaeicola</taxon>
    </lineage>
</organism>
<protein>
    <recommendedName>
        <fullName evidence="5">PcfJ-like protein</fullName>
    </recommendedName>
</protein>
<dbReference type="SUPFAM" id="SSF63393">
    <property type="entry name" value="RNA polymerase subunits"/>
    <property type="match status" value="1"/>
</dbReference>
<evidence type="ECO:0000256" key="2">
    <source>
        <dbReference type="ARBA" id="ARBA00022833"/>
    </source>
</evidence>
<evidence type="ECO:0000256" key="1">
    <source>
        <dbReference type="ARBA" id="ARBA00022723"/>
    </source>
</evidence>
<dbReference type="InterPro" id="IPR006591">
    <property type="entry name" value="RNAP_P/RPABC4"/>
</dbReference>
<dbReference type="AlphaFoldDB" id="A0A3E4VX72"/>
<dbReference type="RefSeq" id="WP_117748571.1">
    <property type="nucleotide sequence ID" value="NZ_CATWOP010000017.1"/>
</dbReference>
<evidence type="ECO:0000313" key="3">
    <source>
        <dbReference type="EMBL" id="RGM34535.1"/>
    </source>
</evidence>
<gene>
    <name evidence="3" type="ORF">DXC17_16265</name>
</gene>
<reference evidence="3 4" key="1">
    <citation type="submission" date="2018-08" db="EMBL/GenBank/DDBJ databases">
        <title>A genome reference for cultivated species of the human gut microbiota.</title>
        <authorList>
            <person name="Zou Y."/>
            <person name="Xue W."/>
            <person name="Luo G."/>
        </authorList>
    </citation>
    <scope>NUCLEOTIDE SEQUENCE [LARGE SCALE GENOMIC DNA]</scope>
    <source>
        <strain evidence="3 4">OM08-14</strain>
    </source>
</reference>
<proteinExistence type="predicted"/>
<dbReference type="Proteomes" id="UP000260780">
    <property type="component" value="Unassembled WGS sequence"/>
</dbReference>
<dbReference type="Pfam" id="PF03604">
    <property type="entry name" value="Zn_ribbon_RPAB4"/>
    <property type="match status" value="1"/>
</dbReference>
<sequence length="419" mass="48975">MKPQNEFEKNVVSASANLPSLTDRQLQWGLDNSIQYVARYNKQKYTCTKCGHQWQSDTKKNYVKCPHCGTRLLVHEGLKKVYNETAYFTVMTACEGYQVMRSVVVRCTMKVGSPAVYDWAEVMQRWIAADGTYVNFARLRQTFNTMYFDLWLFRTALILRQRNAIYDRIYSGTVCPYMSIIPELRRRGLKRSLYRHFSFNLIVGLLRNSKIETLLKMNQKSLLHKFLIGRCNIDDYWPAIKICFRNHYLVKDANIWCDYIDMLKNLGKDIRNAKYVCPLDLKKAHDKAVQKTIKKEVEEEMDSPDFQLKELRYKESKRKFLGLAFSDGLIHIKLIGSVKDMILEGKVMHHCVGHYYTREDSLIFSATIDGKRIETVEVSISQMKVVQCRGVCNKMTQYHNRIIQLVENNLSLIQSRVSA</sequence>
<comment type="caution">
    <text evidence="3">The sequence shown here is derived from an EMBL/GenBank/DDBJ whole genome shotgun (WGS) entry which is preliminary data.</text>
</comment>
<dbReference type="Gene3D" id="2.20.28.30">
    <property type="entry name" value="RNA polymerase ii, chain L"/>
    <property type="match status" value="1"/>
</dbReference>
<keyword evidence="1" id="KW-0479">Metal-binding</keyword>
<dbReference type="InterPro" id="IPR029040">
    <property type="entry name" value="RPABC4/Spt4"/>
</dbReference>